<dbReference type="PANTHER" id="PTHR24305:SF166">
    <property type="entry name" value="CYTOCHROME P450 12A4, MITOCHONDRIAL-RELATED"/>
    <property type="match status" value="1"/>
</dbReference>
<evidence type="ECO:0000313" key="5">
    <source>
        <dbReference type="Proteomes" id="UP001601197"/>
    </source>
</evidence>
<comment type="similarity">
    <text evidence="2 3">Belongs to the cytochrome P450 family.</text>
</comment>
<proteinExistence type="inferred from homology"/>
<gene>
    <name evidence="4" type="ORF">ACFYNZ_25085</name>
</gene>
<comment type="cofactor">
    <cofactor evidence="1">
        <name>heme</name>
        <dbReference type="ChEBI" id="CHEBI:30413"/>
    </cofactor>
</comment>
<sequence length="448" mass="49934">MKRMLDTSLRTEAAGPPGPRLANYLKFLCRPSHYLLQHIAPLTSEGFIPLSGRNGALMVARGQEAVRTFFTDNETFLRADGGIFSLPAGQVWSGMFDTVLTANGPDHRRRRKLTAPAFHGSLMGTYRTVFADTFATSKFADPKAGTFDLVTEYRRIARVNMLVCLLGLPPTLENLHLAGDVSNLLNSMFNPAVILFRSPKALTPYRRWVKRVERTYLTLAGLIERRRLESPSWDALSMLCHAIDETGSQLTTAEIAGELHALFVAGHETTASAMIWSTLTSLSRPDLVPHGLDTILKETQRMLPPVALSLPRRACSDIRLSNSNGAPANAVAFVSPLLEHRNPEVFTDPDRFIPERWVDFRPSPYVFLPFGLGKRRCPGASFADLQVHTTLSLLFEQSRWTLPHTQIGFRTESGIILMPDRPLPVRRSRGQRLERITGPLAMIWQPAG</sequence>
<dbReference type="Gene3D" id="1.10.630.10">
    <property type="entry name" value="Cytochrome P450"/>
    <property type="match status" value="1"/>
</dbReference>
<evidence type="ECO:0000256" key="1">
    <source>
        <dbReference type="ARBA" id="ARBA00001971"/>
    </source>
</evidence>
<keyword evidence="3" id="KW-0349">Heme</keyword>
<dbReference type="PANTHER" id="PTHR24305">
    <property type="entry name" value="CYTOCHROME P450"/>
    <property type="match status" value="1"/>
</dbReference>
<keyword evidence="3" id="KW-0503">Monooxygenase</keyword>
<accession>A0ABW6L0K0</accession>
<keyword evidence="3" id="KW-0479">Metal-binding</keyword>
<dbReference type="EMBL" id="JBIAFJ010000025">
    <property type="protein sequence ID" value="MFE9172710.1"/>
    <property type="molecule type" value="Genomic_DNA"/>
</dbReference>
<dbReference type="InterPro" id="IPR050121">
    <property type="entry name" value="Cytochrome_P450_monoxygenase"/>
</dbReference>
<dbReference type="PRINTS" id="PR00385">
    <property type="entry name" value="P450"/>
</dbReference>
<dbReference type="Proteomes" id="UP001601197">
    <property type="component" value="Unassembled WGS sequence"/>
</dbReference>
<reference evidence="4 5" key="1">
    <citation type="submission" date="2024-10" db="EMBL/GenBank/DDBJ databases">
        <title>The Natural Products Discovery Center: Release of the First 8490 Sequenced Strains for Exploring Actinobacteria Biosynthetic Diversity.</title>
        <authorList>
            <person name="Kalkreuter E."/>
            <person name="Kautsar S.A."/>
            <person name="Yang D."/>
            <person name="Bader C.D."/>
            <person name="Teijaro C.N."/>
            <person name="Fluegel L."/>
            <person name="Davis C.M."/>
            <person name="Simpson J.R."/>
            <person name="Lauterbach L."/>
            <person name="Steele A.D."/>
            <person name="Gui C."/>
            <person name="Meng S."/>
            <person name="Li G."/>
            <person name="Viehrig K."/>
            <person name="Ye F."/>
            <person name="Su P."/>
            <person name="Kiefer A.F."/>
            <person name="Nichols A."/>
            <person name="Cepeda A.J."/>
            <person name="Yan W."/>
            <person name="Fan B."/>
            <person name="Jiang Y."/>
            <person name="Adhikari A."/>
            <person name="Zheng C.-J."/>
            <person name="Schuster L."/>
            <person name="Cowan T.M."/>
            <person name="Smanski M.J."/>
            <person name="Chevrette M.G."/>
            <person name="De Carvalho L.P.S."/>
            <person name="Shen B."/>
        </authorList>
    </citation>
    <scope>NUCLEOTIDE SEQUENCE [LARGE SCALE GENOMIC DNA]</scope>
    <source>
        <strain evidence="4 5">NPDC007147</strain>
    </source>
</reference>
<name>A0ABW6L0K0_9ACTN</name>
<dbReference type="RefSeq" id="WP_388350537.1">
    <property type="nucleotide sequence ID" value="NZ_JBIAFJ010000025.1"/>
</dbReference>
<dbReference type="PRINTS" id="PR00463">
    <property type="entry name" value="EP450I"/>
</dbReference>
<dbReference type="InterPro" id="IPR017972">
    <property type="entry name" value="Cyt_P450_CS"/>
</dbReference>
<dbReference type="InterPro" id="IPR001128">
    <property type="entry name" value="Cyt_P450"/>
</dbReference>
<organism evidence="4 5">
    <name type="scientific">Streptomyces kebangsaanensis</name>
    <dbReference type="NCBI Taxonomy" id="864058"/>
    <lineage>
        <taxon>Bacteria</taxon>
        <taxon>Bacillati</taxon>
        <taxon>Actinomycetota</taxon>
        <taxon>Actinomycetes</taxon>
        <taxon>Kitasatosporales</taxon>
        <taxon>Streptomycetaceae</taxon>
        <taxon>Streptomyces</taxon>
    </lineage>
</organism>
<evidence type="ECO:0000256" key="2">
    <source>
        <dbReference type="ARBA" id="ARBA00010617"/>
    </source>
</evidence>
<protein>
    <submittedName>
        <fullName evidence="4">Cytochrome P450</fullName>
    </submittedName>
</protein>
<evidence type="ECO:0000313" key="4">
    <source>
        <dbReference type="EMBL" id="MFE9172710.1"/>
    </source>
</evidence>
<keyword evidence="3" id="KW-0408">Iron</keyword>
<dbReference type="SUPFAM" id="SSF48264">
    <property type="entry name" value="Cytochrome P450"/>
    <property type="match status" value="1"/>
</dbReference>
<evidence type="ECO:0000256" key="3">
    <source>
        <dbReference type="RuleBase" id="RU000461"/>
    </source>
</evidence>
<keyword evidence="5" id="KW-1185">Reference proteome</keyword>
<dbReference type="PROSITE" id="PS00086">
    <property type="entry name" value="CYTOCHROME_P450"/>
    <property type="match status" value="1"/>
</dbReference>
<comment type="caution">
    <text evidence="4">The sequence shown here is derived from an EMBL/GenBank/DDBJ whole genome shotgun (WGS) entry which is preliminary data.</text>
</comment>
<dbReference type="InterPro" id="IPR002401">
    <property type="entry name" value="Cyt_P450_E_grp-I"/>
</dbReference>
<dbReference type="Pfam" id="PF00067">
    <property type="entry name" value="p450"/>
    <property type="match status" value="2"/>
</dbReference>
<keyword evidence="3" id="KW-0560">Oxidoreductase</keyword>
<dbReference type="InterPro" id="IPR036396">
    <property type="entry name" value="Cyt_P450_sf"/>
</dbReference>